<evidence type="ECO:0000256" key="4">
    <source>
        <dbReference type="ARBA" id="ARBA00022692"/>
    </source>
</evidence>
<evidence type="ECO:0000256" key="10">
    <source>
        <dbReference type="ARBA" id="ARBA00023180"/>
    </source>
</evidence>
<comment type="similarity">
    <text evidence="2">Belongs to the ferric reductase (FRE) family.</text>
</comment>
<dbReference type="EMBL" id="FJUW01000023">
    <property type="protein sequence ID" value="CZT01885.1"/>
    <property type="molecule type" value="Genomic_DNA"/>
</dbReference>
<dbReference type="GO" id="GO:0015677">
    <property type="term" value="P:copper ion import"/>
    <property type="evidence" value="ECO:0007669"/>
    <property type="project" value="TreeGrafter"/>
</dbReference>
<dbReference type="SFLD" id="SFLDG01168">
    <property type="entry name" value="Ferric_reductase_subgroup_(FRE"/>
    <property type="match status" value="1"/>
</dbReference>
<protein>
    <recommendedName>
        <fullName evidence="13">FAD-binding FR-type domain-containing protein</fullName>
    </recommendedName>
</protein>
<evidence type="ECO:0000313" key="15">
    <source>
        <dbReference type="Proteomes" id="UP000178129"/>
    </source>
</evidence>
<evidence type="ECO:0000256" key="8">
    <source>
        <dbReference type="ARBA" id="ARBA00023065"/>
    </source>
</evidence>
<evidence type="ECO:0000256" key="7">
    <source>
        <dbReference type="ARBA" id="ARBA00023002"/>
    </source>
</evidence>
<evidence type="ECO:0000256" key="6">
    <source>
        <dbReference type="ARBA" id="ARBA00022989"/>
    </source>
</evidence>
<dbReference type="PANTHER" id="PTHR32361:SF9">
    <property type="entry name" value="FERRIC REDUCTASE TRANSMEMBRANE COMPONENT 3-RELATED"/>
    <property type="match status" value="1"/>
</dbReference>
<dbReference type="InterPro" id="IPR051410">
    <property type="entry name" value="Ferric/Cupric_Reductase"/>
</dbReference>
<sequence>MLTCRQSDMLPLPLLFPLSSRAAPRRFLPHAAFIHRLGNQISSNLGSDKVPSPPPSLPPHSSALYIFSAALRCISKGFDWASMRLFVPGWVLVSWGLKVWARSDGETDGDGDGFCYGGCDLVLSGLVFNDTAVELTTVEPGSRGGSALRSGDGNITSSSNSVDARRCSNAYRLPSLYLCLQRYCSEGERVTGLSGLNETCGRGLPAFEDVLARFGDEEGEALRRVGREDLVSGVKRMGMGKMVVREVVVVGESAWRLGRGTLAAWDFETRIHNVYGCATYIFWTFIILIGLSSHLGQYLLSTSFRNPKYQSLPYEDGHDTDRGIFDTPYIFLKKYITVPATFGYRRAQNVGWCTIPTRVQSLAIVAFVVMNVVLCSCSYWIFEGNMYWPNPRDQFLRYVADRTGIISTANLILVWTFGIRNNTLLWLTGWDFAAYNMFHRWVARVATVQAVLHSVVYTVLIVIGEFALSVLESETKMKIGGIAQDSWSEAWTYYLAYFERSYFWNGVLATIFMVFILVASVYPLRRNFYEIFLWLHIILSILILLTMYYHVVPFRNYALYIYPCVIIWLFDRLLRILRILSFNPRFWDTKATIAYSPDSNIVHMSVPYSKAWMKPRPGGFYFVYFLSADRWWQWRGWESHPFTLAYSTPLETEDGVLRTTNSHSPSMSLGTINPPSRVGSPISQSHNIESASLLPPSPFPSAETAPPATLNFLIRPYDGFTSRLRASALRSGTSGTRQRVLIEGPYGETQPLRKYRNVLFVVGGTGIAVPMSYLRGLASFEQSDGDGTRNQWNDDVRTRRIRIMWAVREETLLDEVLEGDVEAILGSRSDVDEALKEKLKIRAFITRHAQDENKNVDVELREGFSIIPFSEPVSSIQGVNEAEAETLRRNPRVSRRGIEIVRGRRPDVFAEIEGAVRRTGGETLAVVVCGPPVMADDARRAVVELLGRGKGGDFIAQMGY</sequence>
<feature type="transmembrane region" description="Helical" evidence="12">
    <location>
        <begin position="502"/>
        <end position="524"/>
    </location>
</feature>
<reference evidence="15" key="1">
    <citation type="submission" date="2016-03" db="EMBL/GenBank/DDBJ databases">
        <authorList>
            <person name="Ploux O."/>
        </authorList>
    </citation>
    <scope>NUCLEOTIDE SEQUENCE [LARGE SCALE GENOMIC DNA]</scope>
    <source>
        <strain evidence="15">UK7</strain>
    </source>
</reference>
<comment type="subcellular location">
    <subcellularLocation>
        <location evidence="1">Membrane</location>
        <topology evidence="1">Multi-pass membrane protein</topology>
    </subcellularLocation>
</comment>
<keyword evidence="5" id="KW-0249">Electron transport</keyword>
<keyword evidence="15" id="KW-1185">Reference proteome</keyword>
<dbReference type="SUPFAM" id="SSF52343">
    <property type="entry name" value="Ferredoxin reductase-like, C-terminal NADP-linked domain"/>
    <property type="match status" value="1"/>
</dbReference>
<dbReference type="InterPro" id="IPR013121">
    <property type="entry name" value="Fe_red_NAD-bd_6"/>
</dbReference>
<dbReference type="InterPro" id="IPR039261">
    <property type="entry name" value="FNR_nucleotide-bd"/>
</dbReference>
<evidence type="ECO:0000256" key="1">
    <source>
        <dbReference type="ARBA" id="ARBA00004141"/>
    </source>
</evidence>
<dbReference type="Pfam" id="PF08030">
    <property type="entry name" value="NAD_binding_6"/>
    <property type="match status" value="1"/>
</dbReference>
<dbReference type="Gene3D" id="3.40.50.80">
    <property type="entry name" value="Nucleotide-binding domain of ferredoxin-NADP reductase (FNR) module"/>
    <property type="match status" value="1"/>
</dbReference>
<evidence type="ECO:0000256" key="2">
    <source>
        <dbReference type="ARBA" id="ARBA00006278"/>
    </source>
</evidence>
<evidence type="ECO:0000256" key="9">
    <source>
        <dbReference type="ARBA" id="ARBA00023136"/>
    </source>
</evidence>
<name>A0A1E1KUT7_9HELO</name>
<evidence type="ECO:0000259" key="13">
    <source>
        <dbReference type="PROSITE" id="PS51384"/>
    </source>
</evidence>
<feature type="transmembrane region" description="Helical" evidence="12">
    <location>
        <begin position="441"/>
        <end position="463"/>
    </location>
</feature>
<comment type="caution">
    <text evidence="14">The sequence shown here is derived from an EMBL/GenBank/DDBJ whole genome shotgun (WGS) entry which is preliminary data.</text>
</comment>
<dbReference type="SFLD" id="SFLDS00052">
    <property type="entry name" value="Ferric_Reductase_Domain"/>
    <property type="match status" value="1"/>
</dbReference>
<feature type="compositionally biased region" description="Polar residues" evidence="11">
    <location>
        <begin position="660"/>
        <end position="674"/>
    </location>
</feature>
<keyword evidence="3" id="KW-0813">Transport</keyword>
<dbReference type="GO" id="GO:0000293">
    <property type="term" value="F:ferric-chelate reductase activity"/>
    <property type="evidence" value="ECO:0007669"/>
    <property type="project" value="UniProtKB-ARBA"/>
</dbReference>
<evidence type="ECO:0000256" key="5">
    <source>
        <dbReference type="ARBA" id="ARBA00022982"/>
    </source>
</evidence>
<dbReference type="Pfam" id="PF08022">
    <property type="entry name" value="FAD_binding_8"/>
    <property type="match status" value="1"/>
</dbReference>
<evidence type="ECO:0000313" key="14">
    <source>
        <dbReference type="EMBL" id="CZT01885.1"/>
    </source>
</evidence>
<evidence type="ECO:0000256" key="3">
    <source>
        <dbReference type="ARBA" id="ARBA00022448"/>
    </source>
</evidence>
<dbReference type="PROSITE" id="PS51384">
    <property type="entry name" value="FAD_FR"/>
    <property type="match status" value="1"/>
</dbReference>
<dbReference type="InterPro" id="IPR013130">
    <property type="entry name" value="Fe3_Rdtase_TM_dom"/>
</dbReference>
<feature type="transmembrane region" description="Helical" evidence="12">
    <location>
        <begin position="531"/>
        <end position="551"/>
    </location>
</feature>
<dbReference type="InterPro" id="IPR017927">
    <property type="entry name" value="FAD-bd_FR_type"/>
</dbReference>
<feature type="domain" description="FAD-binding FR-type" evidence="13">
    <location>
        <begin position="566"/>
        <end position="752"/>
    </location>
</feature>
<keyword evidence="4 12" id="KW-0812">Transmembrane</keyword>
<accession>A0A1E1KUT7</accession>
<dbReference type="GO" id="GO:0006879">
    <property type="term" value="P:intracellular iron ion homeostasis"/>
    <property type="evidence" value="ECO:0007669"/>
    <property type="project" value="TreeGrafter"/>
</dbReference>
<dbReference type="InterPro" id="IPR013112">
    <property type="entry name" value="FAD-bd_8"/>
</dbReference>
<dbReference type="AlphaFoldDB" id="A0A1E1KUT7"/>
<feature type="transmembrane region" description="Helical" evidence="12">
    <location>
        <begin position="402"/>
        <end position="420"/>
    </location>
</feature>
<proteinExistence type="inferred from homology"/>
<dbReference type="STRING" id="914237.A0A1E1KUT7"/>
<evidence type="ECO:0000256" key="11">
    <source>
        <dbReference type="SAM" id="MobiDB-lite"/>
    </source>
</evidence>
<dbReference type="GO" id="GO:0005886">
    <property type="term" value="C:plasma membrane"/>
    <property type="evidence" value="ECO:0007669"/>
    <property type="project" value="TreeGrafter"/>
</dbReference>
<dbReference type="PANTHER" id="PTHR32361">
    <property type="entry name" value="FERRIC/CUPRIC REDUCTASE TRANSMEMBRANE COMPONENT"/>
    <property type="match status" value="1"/>
</dbReference>
<organism evidence="14 15">
    <name type="scientific">Rhynchosporium graminicola</name>
    <dbReference type="NCBI Taxonomy" id="2792576"/>
    <lineage>
        <taxon>Eukaryota</taxon>
        <taxon>Fungi</taxon>
        <taxon>Dikarya</taxon>
        <taxon>Ascomycota</taxon>
        <taxon>Pezizomycotina</taxon>
        <taxon>Leotiomycetes</taxon>
        <taxon>Helotiales</taxon>
        <taxon>Ploettnerulaceae</taxon>
        <taxon>Rhynchosporium</taxon>
    </lineage>
</organism>
<feature type="transmembrane region" description="Helical" evidence="12">
    <location>
        <begin position="280"/>
        <end position="300"/>
    </location>
</feature>
<feature type="transmembrane region" description="Helical" evidence="12">
    <location>
        <begin position="362"/>
        <end position="382"/>
    </location>
</feature>
<keyword evidence="6 12" id="KW-1133">Transmembrane helix</keyword>
<dbReference type="GO" id="GO:0006826">
    <property type="term" value="P:iron ion transport"/>
    <property type="evidence" value="ECO:0007669"/>
    <property type="project" value="TreeGrafter"/>
</dbReference>
<keyword evidence="7" id="KW-0560">Oxidoreductase</keyword>
<keyword evidence="8" id="KW-0406">Ion transport</keyword>
<keyword evidence="9 12" id="KW-0472">Membrane</keyword>
<dbReference type="InParanoid" id="A0A1E1KUT7"/>
<gene>
    <name evidence="14" type="ORF">RCO7_05402</name>
</gene>
<keyword evidence="10" id="KW-0325">Glycoprotein</keyword>
<dbReference type="Pfam" id="PF01794">
    <property type="entry name" value="Ferric_reduct"/>
    <property type="match status" value="1"/>
</dbReference>
<dbReference type="CDD" id="cd06186">
    <property type="entry name" value="NOX_Duox_like_FAD_NADP"/>
    <property type="match status" value="1"/>
</dbReference>
<feature type="region of interest" description="Disordered" evidence="11">
    <location>
        <begin position="660"/>
        <end position="681"/>
    </location>
</feature>
<dbReference type="Proteomes" id="UP000178129">
    <property type="component" value="Unassembled WGS sequence"/>
</dbReference>
<evidence type="ECO:0000256" key="12">
    <source>
        <dbReference type="SAM" id="Phobius"/>
    </source>
</evidence>